<reference evidence="4 5" key="1">
    <citation type="submission" date="2017-11" db="EMBL/GenBank/DDBJ databases">
        <title>Draft genome sequence of Rhizobiales bacterium SY3-13.</title>
        <authorList>
            <person name="Sun C."/>
        </authorList>
    </citation>
    <scope>NUCLEOTIDE SEQUENCE [LARGE SCALE GENOMIC DNA]</scope>
    <source>
        <strain evidence="4 5">SY3-13</strain>
    </source>
</reference>
<dbReference type="InterPro" id="IPR040079">
    <property type="entry name" value="Glutathione_S-Trfase"/>
</dbReference>
<dbReference type="InterPro" id="IPR036249">
    <property type="entry name" value="Thioredoxin-like_sf"/>
</dbReference>
<comment type="similarity">
    <text evidence="1">Belongs to the GST superfamily.</text>
</comment>
<dbReference type="Pfam" id="PF00043">
    <property type="entry name" value="GST_C"/>
    <property type="match status" value="1"/>
</dbReference>
<organism evidence="4 5">
    <name type="scientific">Minwuia thermotolerans</name>
    <dbReference type="NCBI Taxonomy" id="2056226"/>
    <lineage>
        <taxon>Bacteria</taxon>
        <taxon>Pseudomonadati</taxon>
        <taxon>Pseudomonadota</taxon>
        <taxon>Alphaproteobacteria</taxon>
        <taxon>Minwuiales</taxon>
        <taxon>Minwuiaceae</taxon>
        <taxon>Minwuia</taxon>
    </lineage>
</organism>
<dbReference type="PANTHER" id="PTHR44051">
    <property type="entry name" value="GLUTATHIONE S-TRANSFERASE-RELATED"/>
    <property type="match status" value="1"/>
</dbReference>
<proteinExistence type="inferred from homology"/>
<dbReference type="PANTHER" id="PTHR44051:SF8">
    <property type="entry name" value="GLUTATHIONE S-TRANSFERASE GSTA"/>
    <property type="match status" value="1"/>
</dbReference>
<dbReference type="SUPFAM" id="SSF47616">
    <property type="entry name" value="GST C-terminal domain-like"/>
    <property type="match status" value="1"/>
</dbReference>
<evidence type="ECO:0000313" key="5">
    <source>
        <dbReference type="Proteomes" id="UP000229498"/>
    </source>
</evidence>
<dbReference type="EMBL" id="PHIG01000010">
    <property type="protein sequence ID" value="PJK31095.1"/>
    <property type="molecule type" value="Genomic_DNA"/>
</dbReference>
<name>A0A2M9G5U9_9PROT</name>
<accession>A0A2M9G5U9</accession>
<evidence type="ECO:0000259" key="3">
    <source>
        <dbReference type="PROSITE" id="PS50405"/>
    </source>
</evidence>
<dbReference type="Gene3D" id="1.20.1050.10">
    <property type="match status" value="1"/>
</dbReference>
<dbReference type="SFLD" id="SFLDS00019">
    <property type="entry name" value="Glutathione_Transferase_(cytos"/>
    <property type="match status" value="1"/>
</dbReference>
<dbReference type="CDD" id="cd03048">
    <property type="entry name" value="GST_N_Ure2p_like"/>
    <property type="match status" value="1"/>
</dbReference>
<dbReference type="SFLD" id="SFLDG00358">
    <property type="entry name" value="Main_(cytGST)"/>
    <property type="match status" value="1"/>
</dbReference>
<feature type="domain" description="GST C-terminal" evidence="3">
    <location>
        <begin position="106"/>
        <end position="234"/>
    </location>
</feature>
<feature type="domain" description="GST N-terminal" evidence="2">
    <location>
        <begin position="17"/>
        <end position="103"/>
    </location>
</feature>
<dbReference type="Proteomes" id="UP000229498">
    <property type="component" value="Unassembled WGS sequence"/>
</dbReference>
<dbReference type="InterPro" id="IPR036282">
    <property type="entry name" value="Glutathione-S-Trfase_C_sf"/>
</dbReference>
<dbReference type="PROSITE" id="PS50405">
    <property type="entry name" value="GST_CTER"/>
    <property type="match status" value="1"/>
</dbReference>
<protein>
    <recommendedName>
        <fullName evidence="6">Glutathione S-transferase</fullName>
    </recommendedName>
</protein>
<dbReference type="Pfam" id="PF02798">
    <property type="entry name" value="GST_N"/>
    <property type="match status" value="1"/>
</dbReference>
<dbReference type="AlphaFoldDB" id="A0A2M9G5U9"/>
<keyword evidence="5" id="KW-1185">Reference proteome</keyword>
<evidence type="ECO:0000256" key="1">
    <source>
        <dbReference type="RuleBase" id="RU003494"/>
    </source>
</evidence>
<dbReference type="InterPro" id="IPR004046">
    <property type="entry name" value="GST_C"/>
</dbReference>
<dbReference type="PROSITE" id="PS50404">
    <property type="entry name" value="GST_NTER"/>
    <property type="match status" value="1"/>
</dbReference>
<sequence length="259" mass="29377">MPPTELTSRGRKGSMTMTLDVYYSATPNGWKISIMIEELKEVGVGLPEVRLHMMSLEDGDQFASEFTAINPNQRMPALMHDGRAIFESCAILQYLGETYPSPLLPQGPARWDVLPWLYWQAANLGPVFGNKVSYTRYIDVDEATKAHPMDRFGNEGARLVRVMARRLEVAPWLGGETFSVADIAAFPWVRAYKWAKIDITAEPRVVDWLERCRRRPGVQRGVAWGVPQEEAERFSADRRARYKAMGASIAANERLNERN</sequence>
<evidence type="ECO:0000313" key="4">
    <source>
        <dbReference type="EMBL" id="PJK31095.1"/>
    </source>
</evidence>
<evidence type="ECO:0000259" key="2">
    <source>
        <dbReference type="PROSITE" id="PS50404"/>
    </source>
</evidence>
<dbReference type="InterPro" id="IPR010987">
    <property type="entry name" value="Glutathione-S-Trfase_C-like"/>
</dbReference>
<dbReference type="SFLD" id="SFLDG01151">
    <property type="entry name" value="Main.2:_Nu-like"/>
    <property type="match status" value="1"/>
</dbReference>
<dbReference type="SUPFAM" id="SSF52833">
    <property type="entry name" value="Thioredoxin-like"/>
    <property type="match status" value="1"/>
</dbReference>
<dbReference type="InterPro" id="IPR004045">
    <property type="entry name" value="Glutathione_S-Trfase_N"/>
</dbReference>
<gene>
    <name evidence="4" type="ORF">CVT23_03405</name>
</gene>
<comment type="caution">
    <text evidence="4">The sequence shown here is derived from an EMBL/GenBank/DDBJ whole genome shotgun (WGS) entry which is preliminary data.</text>
</comment>
<dbReference type="Gene3D" id="3.40.30.10">
    <property type="entry name" value="Glutaredoxin"/>
    <property type="match status" value="1"/>
</dbReference>
<dbReference type="OrthoDB" id="9803562at2"/>
<evidence type="ECO:0008006" key="6">
    <source>
        <dbReference type="Google" id="ProtNLM"/>
    </source>
</evidence>